<organism evidence="1 2">
    <name type="scientific">Wickerhamomyces pijperi</name>
    <name type="common">Yeast</name>
    <name type="synonym">Pichia pijperi</name>
    <dbReference type="NCBI Taxonomy" id="599730"/>
    <lineage>
        <taxon>Eukaryota</taxon>
        <taxon>Fungi</taxon>
        <taxon>Dikarya</taxon>
        <taxon>Ascomycota</taxon>
        <taxon>Saccharomycotina</taxon>
        <taxon>Saccharomycetes</taxon>
        <taxon>Phaffomycetales</taxon>
        <taxon>Wickerhamomycetaceae</taxon>
        <taxon>Wickerhamomyces</taxon>
    </lineage>
</organism>
<name>A0A9P8Q191_WICPI</name>
<reference evidence="1" key="2">
    <citation type="submission" date="2021-01" db="EMBL/GenBank/DDBJ databases">
        <authorList>
            <person name="Schikora-Tamarit M.A."/>
        </authorList>
    </citation>
    <scope>NUCLEOTIDE SEQUENCE</scope>
    <source>
        <strain evidence="1">CBS2887</strain>
    </source>
</reference>
<sequence>MAISWELAVSCSTMRDVKDDVGMVDNKPIIHLKELVLINDRFGKSVSVAWMVCSAAHELIQICFNCSAFNESIFNNFTDSSSLISNWMADGRLTWFMYTTEPISESESEMDCNLKNTLSFLHLLKVTFSSLVISCNLTVVG</sequence>
<evidence type="ECO:0000313" key="2">
    <source>
        <dbReference type="Proteomes" id="UP000774326"/>
    </source>
</evidence>
<dbReference type="EMBL" id="JAEUBG010004470">
    <property type="protein sequence ID" value="KAH3681315.1"/>
    <property type="molecule type" value="Genomic_DNA"/>
</dbReference>
<proteinExistence type="predicted"/>
<reference evidence="1" key="1">
    <citation type="journal article" date="2021" name="Open Biol.">
        <title>Shared evolutionary footprints suggest mitochondrial oxidative damage underlies multiple complex I losses in fungi.</title>
        <authorList>
            <person name="Schikora-Tamarit M.A."/>
            <person name="Marcet-Houben M."/>
            <person name="Nosek J."/>
            <person name="Gabaldon T."/>
        </authorList>
    </citation>
    <scope>NUCLEOTIDE SEQUENCE</scope>
    <source>
        <strain evidence="1">CBS2887</strain>
    </source>
</reference>
<evidence type="ECO:0000313" key="1">
    <source>
        <dbReference type="EMBL" id="KAH3681315.1"/>
    </source>
</evidence>
<keyword evidence="2" id="KW-1185">Reference proteome</keyword>
<dbReference type="AlphaFoldDB" id="A0A9P8Q191"/>
<accession>A0A9P8Q191</accession>
<comment type="caution">
    <text evidence="1">The sequence shown here is derived from an EMBL/GenBank/DDBJ whole genome shotgun (WGS) entry which is preliminary data.</text>
</comment>
<dbReference type="Proteomes" id="UP000774326">
    <property type="component" value="Unassembled WGS sequence"/>
</dbReference>
<gene>
    <name evidence="1" type="ORF">WICPIJ_007717</name>
</gene>
<protein>
    <submittedName>
        <fullName evidence="1">Uncharacterized protein</fullName>
    </submittedName>
</protein>